<evidence type="ECO:0000313" key="1">
    <source>
        <dbReference type="EMBL" id="ORZ20603.1"/>
    </source>
</evidence>
<dbReference type="AlphaFoldDB" id="A0A1X2IQM7"/>
<organism evidence="1 2">
    <name type="scientific">Absidia repens</name>
    <dbReference type="NCBI Taxonomy" id="90262"/>
    <lineage>
        <taxon>Eukaryota</taxon>
        <taxon>Fungi</taxon>
        <taxon>Fungi incertae sedis</taxon>
        <taxon>Mucoromycota</taxon>
        <taxon>Mucoromycotina</taxon>
        <taxon>Mucoromycetes</taxon>
        <taxon>Mucorales</taxon>
        <taxon>Cunninghamellaceae</taxon>
        <taxon>Absidia</taxon>
    </lineage>
</organism>
<name>A0A1X2IQM7_9FUNG</name>
<accession>A0A1X2IQM7</accession>
<comment type="caution">
    <text evidence="1">The sequence shown here is derived from an EMBL/GenBank/DDBJ whole genome shotgun (WGS) entry which is preliminary data.</text>
</comment>
<dbReference type="Proteomes" id="UP000193560">
    <property type="component" value="Unassembled WGS sequence"/>
</dbReference>
<protein>
    <recommendedName>
        <fullName evidence="3">GDP-fucose protein O-fucosyltransferase-domain-containing protein</fullName>
    </recommendedName>
</protein>
<dbReference type="OrthoDB" id="1882547at2759"/>
<keyword evidence="2" id="KW-1185">Reference proteome</keyword>
<dbReference type="PANTHER" id="PTHR36050">
    <property type="entry name" value="O-FUCOSYLTRANSFERASE 30"/>
    <property type="match status" value="1"/>
</dbReference>
<reference evidence="1 2" key="1">
    <citation type="submission" date="2016-07" db="EMBL/GenBank/DDBJ databases">
        <title>Pervasive Adenine N6-methylation of Active Genes in Fungi.</title>
        <authorList>
            <consortium name="DOE Joint Genome Institute"/>
            <person name="Mondo S.J."/>
            <person name="Dannebaum R.O."/>
            <person name="Kuo R.C."/>
            <person name="Labutti K."/>
            <person name="Haridas S."/>
            <person name="Kuo A."/>
            <person name="Salamov A."/>
            <person name="Ahrendt S.R."/>
            <person name="Lipzen A."/>
            <person name="Sullivan W."/>
            <person name="Andreopoulos W.B."/>
            <person name="Clum A."/>
            <person name="Lindquist E."/>
            <person name="Daum C."/>
            <person name="Ramamoorthy G.K."/>
            <person name="Gryganskyi A."/>
            <person name="Culley D."/>
            <person name="Magnuson J.K."/>
            <person name="James T.Y."/>
            <person name="O'Malley M.A."/>
            <person name="Stajich J.E."/>
            <person name="Spatafora J.W."/>
            <person name="Visel A."/>
            <person name="Grigoriev I.V."/>
        </authorList>
    </citation>
    <scope>NUCLEOTIDE SEQUENCE [LARGE SCALE GENOMIC DNA]</scope>
    <source>
        <strain evidence="1 2">NRRL 1336</strain>
    </source>
</reference>
<evidence type="ECO:0008006" key="3">
    <source>
        <dbReference type="Google" id="ProtNLM"/>
    </source>
</evidence>
<dbReference type="Gene3D" id="3.40.50.11350">
    <property type="match status" value="1"/>
</dbReference>
<gene>
    <name evidence="1" type="ORF">BCR42DRAFT_476188</name>
</gene>
<proteinExistence type="predicted"/>
<evidence type="ECO:0000313" key="2">
    <source>
        <dbReference type="Proteomes" id="UP000193560"/>
    </source>
</evidence>
<dbReference type="PANTHER" id="PTHR36050:SF1">
    <property type="entry name" value="O-FUCOSYLTRANSFERASE 30"/>
    <property type="match status" value="1"/>
</dbReference>
<sequence length="410" mass="47472">MEMLDEKQSPTPTPKYLTYLPHSGLSNQRIELANALLMASILDRTLIIPPAFLGRVIGWNRKWRSMAQSFEWRTTPKDFDTLCPTIRTSQRPSSYVESNKCQSYHDSGVIQWSDLHDLNSLRPYVSFQYSNIISLDHLTSSLGLCGQEVRYDWRVYEDDKVRHDLHRSHRNYVLNSRGRKEYFHLTSWKDWQQRPEKLLYLGSIFGVTRLNVVHSDHLALKNRIAKALIYRMDSPLGKTASLIVEEYLARSAYLAVHFRTADKMFSKDLDIHMRNTSQKIEQTLALPQQAPFSFCNLTSTVITPPSSNSNIYMATDHTHPRQRNSTLAPWFEQYPCTITLNDIPSSYFKHLDSFYDLIQPTKPLKRFLMPLVDSMVAAKASQVYLTPKSTFSNYIRQLHDAWLPEGGIST</sequence>
<dbReference type="EMBL" id="MCGE01000006">
    <property type="protein sequence ID" value="ORZ20603.1"/>
    <property type="molecule type" value="Genomic_DNA"/>
</dbReference>
<dbReference type="STRING" id="90262.A0A1X2IQM7"/>